<feature type="transmembrane region" description="Helical" evidence="10">
    <location>
        <begin position="396"/>
        <end position="419"/>
    </location>
</feature>
<dbReference type="InterPro" id="IPR037272">
    <property type="entry name" value="SNS_sf"/>
</dbReference>
<feature type="binding site" evidence="6">
    <location>
        <position position="421"/>
    </location>
    <ligand>
        <name>Na(+)</name>
        <dbReference type="ChEBI" id="CHEBI:29101"/>
        <label>1</label>
    </ligand>
</feature>
<dbReference type="RefSeq" id="XP_030832278.1">
    <property type="nucleotide sequence ID" value="XM_030976418.1"/>
</dbReference>
<feature type="transmembrane region" description="Helical" evidence="10">
    <location>
        <begin position="265"/>
        <end position="288"/>
    </location>
</feature>
<dbReference type="InParanoid" id="A0A7M7N7D6"/>
<evidence type="ECO:0000256" key="5">
    <source>
        <dbReference type="ARBA" id="ARBA00023136"/>
    </source>
</evidence>
<keyword evidence="12" id="KW-1185">Reference proteome</keyword>
<feature type="binding site" evidence="6">
    <location>
        <position position="311"/>
    </location>
    <ligand>
        <name>Na(+)</name>
        <dbReference type="ChEBI" id="CHEBI:29101"/>
        <label>1</label>
    </ligand>
</feature>
<proteinExistence type="inferred from homology"/>
<keyword evidence="6" id="KW-0479">Metal-binding</keyword>
<feature type="compositionally biased region" description="Acidic residues" evidence="9">
    <location>
        <begin position="14"/>
        <end position="25"/>
    </location>
</feature>
<evidence type="ECO:0000313" key="11">
    <source>
        <dbReference type="EnsemblMetazoa" id="XP_030832278"/>
    </source>
</evidence>
<dbReference type="PANTHER" id="PTHR11616">
    <property type="entry name" value="SODIUM/CHLORIDE DEPENDENT TRANSPORTER"/>
    <property type="match status" value="1"/>
</dbReference>
<feature type="binding site" evidence="6">
    <location>
        <position position="46"/>
    </location>
    <ligand>
        <name>Na(+)</name>
        <dbReference type="ChEBI" id="CHEBI:29101"/>
        <label>1</label>
    </ligand>
</feature>
<dbReference type="Proteomes" id="UP000007110">
    <property type="component" value="Unassembled WGS sequence"/>
</dbReference>
<comment type="similarity">
    <text evidence="8">Belongs to the sodium:neurotransmitter symporter (SNF) (TC 2.A.22) family.</text>
</comment>
<dbReference type="PROSITE" id="PS50267">
    <property type="entry name" value="NA_NEUROTRAN_SYMP_3"/>
    <property type="match status" value="1"/>
</dbReference>
<feature type="binding site" evidence="6">
    <location>
        <position position="420"/>
    </location>
    <ligand>
        <name>Na(+)</name>
        <dbReference type="ChEBI" id="CHEBI:29101"/>
        <label>1</label>
    </ligand>
</feature>
<evidence type="ECO:0000256" key="9">
    <source>
        <dbReference type="SAM" id="MobiDB-lite"/>
    </source>
</evidence>
<keyword evidence="6" id="KW-0915">Sodium</keyword>
<dbReference type="GO" id="GO:0046872">
    <property type="term" value="F:metal ion binding"/>
    <property type="evidence" value="ECO:0007669"/>
    <property type="project" value="UniProtKB-KW"/>
</dbReference>
<dbReference type="SUPFAM" id="SSF161070">
    <property type="entry name" value="SNF-like"/>
    <property type="match status" value="1"/>
</dbReference>
<organism evidence="11 12">
    <name type="scientific">Strongylocentrotus purpuratus</name>
    <name type="common">Purple sea urchin</name>
    <dbReference type="NCBI Taxonomy" id="7668"/>
    <lineage>
        <taxon>Eukaryota</taxon>
        <taxon>Metazoa</taxon>
        <taxon>Echinodermata</taxon>
        <taxon>Eleutherozoa</taxon>
        <taxon>Echinozoa</taxon>
        <taxon>Echinoidea</taxon>
        <taxon>Euechinoidea</taxon>
        <taxon>Echinacea</taxon>
        <taxon>Camarodonta</taxon>
        <taxon>Echinidea</taxon>
        <taxon>Strongylocentrotidae</taxon>
        <taxon>Strongylocentrotus</taxon>
    </lineage>
</organism>
<evidence type="ECO:0000256" key="7">
    <source>
        <dbReference type="PIRSR" id="PIRSR600175-2"/>
    </source>
</evidence>
<keyword evidence="8" id="KW-0769">Symport</keyword>
<dbReference type="OrthoDB" id="6581954at2759"/>
<evidence type="ECO:0000256" key="1">
    <source>
        <dbReference type="ARBA" id="ARBA00004141"/>
    </source>
</evidence>
<keyword evidence="3 8" id="KW-0812">Transmembrane</keyword>
<dbReference type="GO" id="GO:0006865">
    <property type="term" value="P:amino acid transport"/>
    <property type="evidence" value="ECO:0000318"/>
    <property type="project" value="GO_Central"/>
</dbReference>
<dbReference type="KEGG" id="spu:584137"/>
<dbReference type="GO" id="GO:0005886">
    <property type="term" value="C:plasma membrane"/>
    <property type="evidence" value="ECO:0000318"/>
    <property type="project" value="GO_Central"/>
</dbReference>
<feature type="disulfide bond" evidence="7">
    <location>
        <begin position="152"/>
        <end position="161"/>
    </location>
</feature>
<dbReference type="PRINTS" id="PR00176">
    <property type="entry name" value="NANEUSMPORT"/>
</dbReference>
<evidence type="ECO:0000256" key="3">
    <source>
        <dbReference type="ARBA" id="ARBA00022692"/>
    </source>
</evidence>
<protein>
    <recommendedName>
        <fullName evidence="8">Transporter</fullName>
    </recommendedName>
</protein>
<feature type="transmembrane region" description="Helical" evidence="10">
    <location>
        <begin position="70"/>
        <end position="91"/>
    </location>
</feature>
<dbReference type="OMA" id="FAICECL"/>
<sequence>MAAPIKARDLKSIEDEEKGDEDSDVDTIQKRGEWTKKIDFFLALCGSSIGLGNVWRFPYLCYKHGGGAFLVPYFLSLLLGGIPLLIIEIGLGQFTGQGPVTAWGMISPLFKGIGVAGLVIQALLDMYYAVVMAWGIFYLFWSFRRVLPYSTCDNHWNTPCCFATNAVTNINTTSGDDSTTYEMTTNTMLNTSDECGNETTSSTVEFWNRKVLQIHLSDGIDDVGPVNWQLLLCLILTWILIYFCVCKGVKTSGKVVYFTVPLPYVLLTILLIRAVTLPNAAEGVIFYLKPNVTKLRESQVWLDAGTQIFYSNSLGHGVLVALGSFNARNHNFVRIFFLFYFPRDTLLYAAIGCATSLFSGFVTFAVLGFMAGKQGKSVADVATSGPGLGFIAYPEAIAQMPLSTLWAILFFLTLLLIGIDSQVSDVI</sequence>
<keyword evidence="2 8" id="KW-0813">Transport</keyword>
<feature type="region of interest" description="Disordered" evidence="9">
    <location>
        <begin position="1"/>
        <end position="26"/>
    </location>
</feature>
<dbReference type="GO" id="GO:0015293">
    <property type="term" value="F:symporter activity"/>
    <property type="evidence" value="ECO:0007669"/>
    <property type="project" value="UniProtKB-KW"/>
</dbReference>
<keyword evidence="5 10" id="KW-0472">Membrane</keyword>
<evidence type="ECO:0000256" key="2">
    <source>
        <dbReference type="ARBA" id="ARBA00022448"/>
    </source>
</evidence>
<dbReference type="InterPro" id="IPR000175">
    <property type="entry name" value="Na/ntran_symport"/>
</dbReference>
<feature type="compositionally biased region" description="Basic and acidic residues" evidence="9">
    <location>
        <begin position="1"/>
        <end position="13"/>
    </location>
</feature>
<feature type="transmembrane region" description="Helical" evidence="10">
    <location>
        <begin position="226"/>
        <end position="245"/>
    </location>
</feature>
<dbReference type="Pfam" id="PF00209">
    <property type="entry name" value="SNF"/>
    <property type="match status" value="1"/>
</dbReference>
<dbReference type="GeneID" id="584137"/>
<evidence type="ECO:0000313" key="12">
    <source>
        <dbReference type="Proteomes" id="UP000007110"/>
    </source>
</evidence>
<feature type="transmembrane region" description="Helical" evidence="10">
    <location>
        <begin position="40"/>
        <end position="58"/>
    </location>
</feature>
<feature type="transmembrane region" description="Helical" evidence="10">
    <location>
        <begin position="346"/>
        <end position="371"/>
    </location>
</feature>
<dbReference type="AlphaFoldDB" id="A0A7M7N7D6"/>
<keyword evidence="7" id="KW-1015">Disulfide bond</keyword>
<feature type="transmembrane region" description="Helical" evidence="10">
    <location>
        <begin position="112"/>
        <end position="141"/>
    </location>
</feature>
<dbReference type="PROSITE" id="PS00610">
    <property type="entry name" value="NA_NEUROTRAN_SYMP_1"/>
    <property type="match status" value="1"/>
</dbReference>
<name>A0A7M7N7D6_STRPU</name>
<evidence type="ECO:0000256" key="8">
    <source>
        <dbReference type="RuleBase" id="RU003732"/>
    </source>
</evidence>
<reference evidence="12" key="1">
    <citation type="submission" date="2015-02" db="EMBL/GenBank/DDBJ databases">
        <title>Genome sequencing for Strongylocentrotus purpuratus.</title>
        <authorList>
            <person name="Murali S."/>
            <person name="Liu Y."/>
            <person name="Vee V."/>
            <person name="English A."/>
            <person name="Wang M."/>
            <person name="Skinner E."/>
            <person name="Han Y."/>
            <person name="Muzny D.M."/>
            <person name="Worley K.C."/>
            <person name="Gibbs R.A."/>
        </authorList>
    </citation>
    <scope>NUCLEOTIDE SEQUENCE</scope>
</reference>
<accession>A0A7M7N7D6</accession>
<keyword evidence="4 10" id="KW-1133">Transmembrane helix</keyword>
<evidence type="ECO:0000256" key="10">
    <source>
        <dbReference type="SAM" id="Phobius"/>
    </source>
</evidence>
<evidence type="ECO:0000256" key="4">
    <source>
        <dbReference type="ARBA" id="ARBA00022989"/>
    </source>
</evidence>
<comment type="subcellular location">
    <subcellularLocation>
        <location evidence="1">Membrane</location>
        <topology evidence="1">Multi-pass membrane protein</topology>
    </subcellularLocation>
</comment>
<reference evidence="11" key="2">
    <citation type="submission" date="2021-01" db="UniProtKB">
        <authorList>
            <consortium name="EnsemblMetazoa"/>
        </authorList>
    </citation>
    <scope>IDENTIFICATION</scope>
</reference>
<feature type="transmembrane region" description="Helical" evidence="10">
    <location>
        <begin position="308"/>
        <end position="325"/>
    </location>
</feature>
<evidence type="ECO:0000256" key="6">
    <source>
        <dbReference type="PIRSR" id="PIRSR600175-1"/>
    </source>
</evidence>
<dbReference type="GO" id="GO:0035725">
    <property type="term" value="P:sodium ion transmembrane transport"/>
    <property type="evidence" value="ECO:0000318"/>
    <property type="project" value="GO_Central"/>
</dbReference>
<feature type="binding site" evidence="6">
    <location>
        <position position="53"/>
    </location>
    <ligand>
        <name>Na(+)</name>
        <dbReference type="ChEBI" id="CHEBI:29101"/>
        <label>1</label>
    </ligand>
</feature>
<dbReference type="PANTHER" id="PTHR11616:SF309">
    <property type="entry name" value="TRANSPORTER"/>
    <property type="match status" value="1"/>
</dbReference>
<dbReference type="EnsemblMetazoa" id="XM_030976418">
    <property type="protein sequence ID" value="XP_030832278"/>
    <property type="gene ID" value="LOC584137"/>
</dbReference>